<evidence type="ECO:0000256" key="1">
    <source>
        <dbReference type="SAM" id="MobiDB-lite"/>
    </source>
</evidence>
<name>A0ABT1S374_9FIRM</name>
<evidence type="ECO:0000313" key="2">
    <source>
        <dbReference type="EMBL" id="MCQ4841258.1"/>
    </source>
</evidence>
<dbReference type="InterPro" id="IPR036390">
    <property type="entry name" value="WH_DNA-bd_sf"/>
</dbReference>
<accession>A0ABT1S374</accession>
<comment type="caution">
    <text evidence="2">The sequence shown here is derived from an EMBL/GenBank/DDBJ whole genome shotgun (WGS) entry which is preliminary data.</text>
</comment>
<dbReference type="GeneID" id="90530919"/>
<reference evidence="2 3" key="1">
    <citation type="submission" date="2022-06" db="EMBL/GenBank/DDBJ databases">
        <title>Isolation of gut microbiota from human fecal samples.</title>
        <authorList>
            <person name="Pamer E.G."/>
            <person name="Barat B."/>
            <person name="Waligurski E."/>
            <person name="Medina S."/>
            <person name="Paddock L."/>
            <person name="Mostad J."/>
        </authorList>
    </citation>
    <scope>NUCLEOTIDE SEQUENCE [LARGE SCALE GENOMIC DNA]</scope>
    <source>
        <strain evidence="2 3">DFI.9.73</strain>
    </source>
</reference>
<feature type="compositionally biased region" description="Basic and acidic residues" evidence="1">
    <location>
        <begin position="140"/>
        <end position="150"/>
    </location>
</feature>
<dbReference type="SUPFAM" id="SSF46785">
    <property type="entry name" value="Winged helix' DNA-binding domain"/>
    <property type="match status" value="1"/>
</dbReference>
<dbReference type="Gene3D" id="1.10.10.10">
    <property type="entry name" value="Winged helix-like DNA-binding domain superfamily/Winged helix DNA-binding domain"/>
    <property type="match status" value="1"/>
</dbReference>
<dbReference type="Proteomes" id="UP001524473">
    <property type="component" value="Unassembled WGS sequence"/>
</dbReference>
<feature type="compositionally biased region" description="Basic and acidic residues" evidence="1">
    <location>
        <begin position="119"/>
        <end position="131"/>
    </location>
</feature>
<sequence length="308" mass="35026">MGTGTAGKTGRFIRLDQETVGRLRPTELAVYVALCAFADGKNRSCFPSYATLARRAGCSRRTAIRAVSGLEKLGLVIKQEQRSVKGDPTANLYVLTEQRTLEDRGTVFREPEVPAVPEKAAEPEEGQKEQSEINSLKSAQESRRREEKMPSRPVPACHRSDDKKSPPPVLNCHHPSDKLAPELEELNKPQWNKSHSIPPSPALRRDRERERERVKEKLEYGYFAENMPDKLPFLDKLIAVMLELRREDAPENRRVLEAVDSTVILDFLEEMKEKQRALMGVRNTSAWLKKVFLEFLWKREAALAALDP</sequence>
<dbReference type="RefSeq" id="WP_066859717.1">
    <property type="nucleotide sequence ID" value="NZ_CABKVV010000006.1"/>
</dbReference>
<proteinExistence type="predicted"/>
<protein>
    <submittedName>
        <fullName evidence="2">Helix-turn-helix domain-containing protein</fullName>
    </submittedName>
</protein>
<dbReference type="EMBL" id="JANFZH010000042">
    <property type="protein sequence ID" value="MCQ4841258.1"/>
    <property type="molecule type" value="Genomic_DNA"/>
</dbReference>
<feature type="region of interest" description="Disordered" evidence="1">
    <location>
        <begin position="188"/>
        <end position="208"/>
    </location>
</feature>
<feature type="compositionally biased region" description="Basic and acidic residues" evidence="1">
    <location>
        <begin position="103"/>
        <end position="112"/>
    </location>
</feature>
<dbReference type="Pfam" id="PF13730">
    <property type="entry name" value="HTH_36"/>
    <property type="match status" value="1"/>
</dbReference>
<evidence type="ECO:0000313" key="3">
    <source>
        <dbReference type="Proteomes" id="UP001524473"/>
    </source>
</evidence>
<dbReference type="InterPro" id="IPR036388">
    <property type="entry name" value="WH-like_DNA-bd_sf"/>
</dbReference>
<keyword evidence="3" id="KW-1185">Reference proteome</keyword>
<organism evidence="2 3">
    <name type="scientific">Neglectibacter timonensis</name>
    <dbReference type="NCBI Taxonomy" id="1776382"/>
    <lineage>
        <taxon>Bacteria</taxon>
        <taxon>Bacillati</taxon>
        <taxon>Bacillota</taxon>
        <taxon>Clostridia</taxon>
        <taxon>Eubacteriales</taxon>
        <taxon>Oscillospiraceae</taxon>
        <taxon>Neglectibacter</taxon>
    </lineage>
</organism>
<gene>
    <name evidence="2" type="ORF">NE695_15190</name>
</gene>
<feature type="region of interest" description="Disordered" evidence="1">
    <location>
        <begin position="103"/>
        <end position="176"/>
    </location>
</feature>